<dbReference type="Pfam" id="PF13335">
    <property type="entry name" value="Mg_chelatase_C"/>
    <property type="match status" value="1"/>
</dbReference>
<dbReference type="InterPro" id="IPR025158">
    <property type="entry name" value="Mg_chelat-rel_C"/>
</dbReference>
<sequence>MGVGGRCDGRFCSLFPRVDAGQHCDRQSSGGAAAKHRATGSGDRRSIGVEFGQSATLGVAWTLSDLDGSDSPTATHVAAALDFRDRGVA</sequence>
<proteinExistence type="predicted"/>
<gene>
    <name evidence="3" type="ORF">INP59_09320</name>
</gene>
<feature type="domain" description="Mg chelatase-related protein C-terminal" evidence="2">
    <location>
        <begin position="56"/>
        <end position="84"/>
    </location>
</feature>
<dbReference type="EMBL" id="CP063450">
    <property type="protein sequence ID" value="QOW00494.1"/>
    <property type="molecule type" value="Genomic_DNA"/>
</dbReference>
<accession>A0A7M2XTB0</accession>
<name>A0A7M2XTB0_9NOCA</name>
<feature type="region of interest" description="Disordered" evidence="1">
    <location>
        <begin position="23"/>
        <end position="46"/>
    </location>
</feature>
<evidence type="ECO:0000256" key="1">
    <source>
        <dbReference type="SAM" id="MobiDB-lite"/>
    </source>
</evidence>
<keyword evidence="4" id="KW-1185">Reference proteome</keyword>
<organism evidence="3 4">
    <name type="scientific">Rhodococcus pyridinivorans</name>
    <dbReference type="NCBI Taxonomy" id="103816"/>
    <lineage>
        <taxon>Bacteria</taxon>
        <taxon>Bacillati</taxon>
        <taxon>Actinomycetota</taxon>
        <taxon>Actinomycetes</taxon>
        <taxon>Mycobacteriales</taxon>
        <taxon>Nocardiaceae</taxon>
        <taxon>Rhodococcus</taxon>
    </lineage>
</organism>
<reference evidence="3 4" key="1">
    <citation type="submission" date="2020-10" db="EMBL/GenBank/DDBJ databases">
        <title>Whole genome sequence of oil-degrading bacteria Rhodococcus pyridinivorans strain 5Ap.</title>
        <authorList>
            <person name="Akhremchuk A.E."/>
            <person name="Valentovich L.N."/>
            <person name="Charniauskaya M.I."/>
            <person name="Bukliarevich H.A."/>
            <person name="Titok M.A."/>
        </authorList>
    </citation>
    <scope>NUCLEOTIDE SEQUENCE [LARGE SCALE GENOMIC DNA]</scope>
    <source>
        <strain evidence="3 4">5Ap</strain>
    </source>
</reference>
<evidence type="ECO:0000313" key="3">
    <source>
        <dbReference type="EMBL" id="QOW00494.1"/>
    </source>
</evidence>
<protein>
    <recommendedName>
        <fullName evidence="2">Mg chelatase-related protein C-terminal domain-containing protein</fullName>
    </recommendedName>
</protein>
<dbReference type="Proteomes" id="UP000593818">
    <property type="component" value="Chromosome"/>
</dbReference>
<dbReference type="AlphaFoldDB" id="A0A7M2XTB0"/>
<evidence type="ECO:0000313" key="4">
    <source>
        <dbReference type="Proteomes" id="UP000593818"/>
    </source>
</evidence>
<evidence type="ECO:0000259" key="2">
    <source>
        <dbReference type="Pfam" id="PF13335"/>
    </source>
</evidence>